<dbReference type="GO" id="GO:0045944">
    <property type="term" value="P:positive regulation of transcription by RNA polymerase II"/>
    <property type="evidence" value="ECO:0007669"/>
    <property type="project" value="TreeGrafter"/>
</dbReference>
<dbReference type="Gene3D" id="1.10.510.10">
    <property type="entry name" value="Transferase(Phosphotransferase) domain 1"/>
    <property type="match status" value="1"/>
</dbReference>
<dbReference type="Proteomes" id="UP000261560">
    <property type="component" value="Unplaced"/>
</dbReference>
<dbReference type="GO" id="GO:0016605">
    <property type="term" value="C:PML body"/>
    <property type="evidence" value="ECO:0007669"/>
    <property type="project" value="TreeGrafter"/>
</dbReference>
<dbReference type="GO" id="GO:0007224">
    <property type="term" value="P:smoothened signaling pathway"/>
    <property type="evidence" value="ECO:0007669"/>
    <property type="project" value="TreeGrafter"/>
</dbReference>
<dbReference type="OMA" id="DIWFTPQ"/>
<dbReference type="GeneTree" id="ENSGT00940000155356"/>
<dbReference type="GO" id="GO:0005524">
    <property type="term" value="F:ATP binding"/>
    <property type="evidence" value="ECO:0007669"/>
    <property type="project" value="UniProtKB-KW"/>
</dbReference>
<dbReference type="Pfam" id="PF00069">
    <property type="entry name" value="Pkinase"/>
    <property type="match status" value="1"/>
</dbReference>
<evidence type="ECO:0000256" key="1">
    <source>
        <dbReference type="ARBA" id="ARBA00022527"/>
    </source>
</evidence>
<evidence type="ECO:0000313" key="7">
    <source>
        <dbReference type="Ensembl" id="ENSOMEP00000027933.1"/>
    </source>
</evidence>
<organism evidence="7 8">
    <name type="scientific">Oryzias melastigma</name>
    <name type="common">Marine medaka</name>
    <dbReference type="NCBI Taxonomy" id="30732"/>
    <lineage>
        <taxon>Eukaryota</taxon>
        <taxon>Metazoa</taxon>
        <taxon>Chordata</taxon>
        <taxon>Craniata</taxon>
        <taxon>Vertebrata</taxon>
        <taxon>Euteleostomi</taxon>
        <taxon>Actinopterygii</taxon>
        <taxon>Neopterygii</taxon>
        <taxon>Teleostei</taxon>
        <taxon>Neoteleostei</taxon>
        <taxon>Acanthomorphata</taxon>
        <taxon>Ovalentaria</taxon>
        <taxon>Atherinomorphae</taxon>
        <taxon>Beloniformes</taxon>
        <taxon>Adrianichthyidae</taxon>
        <taxon>Oryziinae</taxon>
        <taxon>Oryzias</taxon>
    </lineage>
</organism>
<evidence type="ECO:0000256" key="3">
    <source>
        <dbReference type="ARBA" id="ARBA00022741"/>
    </source>
</evidence>
<keyword evidence="5" id="KW-0067">ATP-binding</keyword>
<dbReference type="GO" id="GO:0003714">
    <property type="term" value="F:transcription corepressor activity"/>
    <property type="evidence" value="ECO:0007669"/>
    <property type="project" value="TreeGrafter"/>
</dbReference>
<accession>A0A3B3DCU0</accession>
<dbReference type="STRING" id="30732.ENSOMEP00000027933"/>
<dbReference type="PaxDb" id="30732-ENSOMEP00000027933"/>
<dbReference type="PANTHER" id="PTHR24058">
    <property type="entry name" value="DUAL SPECIFICITY PROTEIN KINASE"/>
    <property type="match status" value="1"/>
</dbReference>
<keyword evidence="4" id="KW-0418">Kinase</keyword>
<dbReference type="SMART" id="SM00220">
    <property type="entry name" value="S_TKc"/>
    <property type="match status" value="1"/>
</dbReference>
<proteinExistence type="predicted"/>
<reference evidence="7" key="1">
    <citation type="submission" date="2025-08" db="UniProtKB">
        <authorList>
            <consortium name="Ensembl"/>
        </authorList>
    </citation>
    <scope>IDENTIFICATION</scope>
</reference>
<evidence type="ECO:0000313" key="8">
    <source>
        <dbReference type="Proteomes" id="UP000261560"/>
    </source>
</evidence>
<keyword evidence="8" id="KW-1185">Reference proteome</keyword>
<dbReference type="GO" id="GO:0004713">
    <property type="term" value="F:protein tyrosine kinase activity"/>
    <property type="evidence" value="ECO:0007669"/>
    <property type="project" value="TreeGrafter"/>
</dbReference>
<evidence type="ECO:0000256" key="4">
    <source>
        <dbReference type="ARBA" id="ARBA00022777"/>
    </source>
</evidence>
<evidence type="ECO:0000256" key="5">
    <source>
        <dbReference type="ARBA" id="ARBA00022840"/>
    </source>
</evidence>
<dbReference type="Gene3D" id="3.30.200.20">
    <property type="entry name" value="Phosphorylase Kinase, domain 1"/>
    <property type="match status" value="1"/>
</dbReference>
<dbReference type="GO" id="GO:0042771">
    <property type="term" value="P:intrinsic apoptotic signaling pathway in response to DNA damage by p53 class mediator"/>
    <property type="evidence" value="ECO:0007669"/>
    <property type="project" value="TreeGrafter"/>
</dbReference>
<dbReference type="PANTHER" id="PTHR24058:SF53">
    <property type="entry name" value="HOMEODOMAIN-INTERACTING PROTEIN KINASE 2"/>
    <property type="match status" value="1"/>
</dbReference>
<name>A0A3B3DCU0_ORYME</name>
<evidence type="ECO:0000256" key="2">
    <source>
        <dbReference type="ARBA" id="ARBA00022679"/>
    </source>
</evidence>
<keyword evidence="1" id="KW-0723">Serine/threonine-protein kinase</keyword>
<protein>
    <recommendedName>
        <fullName evidence="6">Protein kinase domain-containing protein</fullName>
    </recommendedName>
</protein>
<dbReference type="SUPFAM" id="SSF56112">
    <property type="entry name" value="Protein kinase-like (PK-like)"/>
    <property type="match status" value="1"/>
</dbReference>
<dbReference type="PROSITE" id="PS50011">
    <property type="entry name" value="PROTEIN_KINASE_DOM"/>
    <property type="match status" value="1"/>
</dbReference>
<dbReference type="Ensembl" id="ENSOMET00000000695.1">
    <property type="protein sequence ID" value="ENSOMEP00000027933.1"/>
    <property type="gene ID" value="ENSOMEG00000010693.1"/>
</dbReference>
<keyword evidence="3" id="KW-0547">Nucleotide-binding</keyword>
<evidence type="ECO:0000259" key="6">
    <source>
        <dbReference type="PROSITE" id="PS50011"/>
    </source>
</evidence>
<dbReference type="PROSITE" id="PS00108">
    <property type="entry name" value="PROTEIN_KINASE_ST"/>
    <property type="match status" value="1"/>
</dbReference>
<dbReference type="GO" id="GO:0046332">
    <property type="term" value="F:SMAD binding"/>
    <property type="evidence" value="ECO:0007669"/>
    <property type="project" value="TreeGrafter"/>
</dbReference>
<dbReference type="InterPro" id="IPR008271">
    <property type="entry name" value="Ser/Thr_kinase_AS"/>
</dbReference>
<dbReference type="GO" id="GO:0003713">
    <property type="term" value="F:transcription coactivator activity"/>
    <property type="evidence" value="ECO:0007669"/>
    <property type="project" value="TreeGrafter"/>
</dbReference>
<dbReference type="InterPro" id="IPR011009">
    <property type="entry name" value="Kinase-like_dom_sf"/>
</dbReference>
<keyword evidence="2" id="KW-0808">Transferase</keyword>
<dbReference type="InterPro" id="IPR000719">
    <property type="entry name" value="Prot_kinase_dom"/>
</dbReference>
<sequence>MDVSSHFRDFPAILTGGKRVYGKLQWMGQGVFGTVILYRQWGTMNQVAVKFLDKFRGLEESKILEKIKKYDPDKNNLLKLKEHFEFNLDYCIISEKLDQDILHYMCDITLEPLTVSEIRPIAQQLLVALKALKSYGIVHTDIKPDNIMFVNHEKYPFKVKLIDFGLARNVFDLNRMTLIQPLGYRAPEVVFGLPKDESVDMWGLGCSLAFMYLLRNLYPKTSVYEYIFFVCNGNHFKFKTPSEYVEFRSLLKQMLCVNSKDRITPEEALRHDFITMKHLSKRKEHYATLAHNLMSVCSCIYTHQRICRSTRTCCIKNQMTLMVNLHGAWPTVQMRQLLMLSQCKNKESRNLGVERSKAW</sequence>
<dbReference type="GO" id="GO:0004674">
    <property type="term" value="F:protein serine/threonine kinase activity"/>
    <property type="evidence" value="ECO:0007669"/>
    <property type="project" value="UniProtKB-KW"/>
</dbReference>
<reference evidence="7" key="2">
    <citation type="submission" date="2025-09" db="UniProtKB">
        <authorList>
            <consortium name="Ensembl"/>
        </authorList>
    </citation>
    <scope>IDENTIFICATION</scope>
</reference>
<dbReference type="AlphaFoldDB" id="A0A3B3DCU0"/>
<dbReference type="GO" id="GO:0005737">
    <property type="term" value="C:cytoplasm"/>
    <property type="evidence" value="ECO:0007669"/>
    <property type="project" value="TreeGrafter"/>
</dbReference>
<dbReference type="InterPro" id="IPR050494">
    <property type="entry name" value="Ser_Thr_dual-spec_kinase"/>
</dbReference>
<feature type="domain" description="Protein kinase" evidence="6">
    <location>
        <begin position="21"/>
        <end position="274"/>
    </location>
</feature>